<dbReference type="EMBL" id="JAVEPI010000005">
    <property type="protein sequence ID" value="KAK1441938.1"/>
    <property type="molecule type" value="Genomic_DNA"/>
</dbReference>
<dbReference type="GO" id="GO:0008168">
    <property type="term" value="F:methyltransferase activity"/>
    <property type="evidence" value="ECO:0007669"/>
    <property type="project" value="UniProtKB-KW"/>
</dbReference>
<evidence type="ECO:0000256" key="2">
    <source>
        <dbReference type="ARBA" id="ARBA00022679"/>
    </source>
</evidence>
<dbReference type="GO" id="GO:0031167">
    <property type="term" value="P:rRNA methylation"/>
    <property type="evidence" value="ECO:0007669"/>
    <property type="project" value="InterPro"/>
</dbReference>
<organism evidence="3 4">
    <name type="scientific">Babesia gibsoni</name>
    <dbReference type="NCBI Taxonomy" id="33632"/>
    <lineage>
        <taxon>Eukaryota</taxon>
        <taxon>Sar</taxon>
        <taxon>Alveolata</taxon>
        <taxon>Apicomplexa</taxon>
        <taxon>Aconoidasida</taxon>
        <taxon>Piroplasmida</taxon>
        <taxon>Babesiidae</taxon>
        <taxon>Babesia</taxon>
    </lineage>
</organism>
<dbReference type="InterPro" id="IPR029063">
    <property type="entry name" value="SAM-dependent_MTases_sf"/>
</dbReference>
<name>A0AAD8LM29_BABGI</name>
<dbReference type="Gene3D" id="3.40.50.150">
    <property type="entry name" value="Vaccinia Virus protein VP39"/>
    <property type="match status" value="1"/>
</dbReference>
<dbReference type="Pfam" id="PF03602">
    <property type="entry name" value="Cons_hypoth95"/>
    <property type="match status" value="1"/>
</dbReference>
<reference evidence="3" key="1">
    <citation type="submission" date="2023-08" db="EMBL/GenBank/DDBJ databases">
        <title>Draft sequence of the Babesia gibsoni genome.</title>
        <authorList>
            <person name="Yamagishi J.Y."/>
            <person name="Xuan X.X."/>
        </authorList>
    </citation>
    <scope>NUCLEOTIDE SEQUENCE</scope>
    <source>
        <strain evidence="3">Azabu</strain>
    </source>
</reference>
<keyword evidence="4" id="KW-1185">Reference proteome</keyword>
<protein>
    <submittedName>
        <fullName evidence="3">S-adenosyl-L-methionine-dependent methyltransferase superfamily protein</fullName>
    </submittedName>
</protein>
<evidence type="ECO:0000313" key="3">
    <source>
        <dbReference type="EMBL" id="KAK1441938.1"/>
    </source>
</evidence>
<evidence type="ECO:0000256" key="1">
    <source>
        <dbReference type="ARBA" id="ARBA00022603"/>
    </source>
</evidence>
<dbReference type="Proteomes" id="UP001230268">
    <property type="component" value="Unassembled WGS sequence"/>
</dbReference>
<dbReference type="AlphaFoldDB" id="A0AAD8LM29"/>
<gene>
    <name evidence="3" type="ORF">BgAZ_502700</name>
</gene>
<evidence type="ECO:0000313" key="4">
    <source>
        <dbReference type="Proteomes" id="UP001230268"/>
    </source>
</evidence>
<dbReference type="PANTHER" id="PTHR43542:SF1">
    <property type="entry name" value="METHYLTRANSFERASE"/>
    <property type="match status" value="1"/>
</dbReference>
<dbReference type="InterPro" id="IPR004398">
    <property type="entry name" value="RNA_MeTrfase_RsmD"/>
</dbReference>
<sequence length="224" mass="25433">MNRVKNSLFSSLQHMGLFSYGFECKVIDLFCGSGSVGLEALSYGAAHCTFVDLSLQCCKVCYHLNTSLLQQATARNAEHCNFEDKVRIVRADAMESLTSPWLHAITEKFDLLFACPPYEEVVYTDLMKQIANTTILKENSVVVVEYPKEIEYLPWSIEGGKLLGYRNRKYGRTVLAIYCYKPTGSLLASCEKAKREFVPTTYSRKRLMIEGYIPKPSQDQPLYC</sequence>
<proteinExistence type="predicted"/>
<dbReference type="CDD" id="cd02440">
    <property type="entry name" value="AdoMet_MTases"/>
    <property type="match status" value="1"/>
</dbReference>
<dbReference type="PANTHER" id="PTHR43542">
    <property type="entry name" value="METHYLTRANSFERASE"/>
    <property type="match status" value="1"/>
</dbReference>
<keyword evidence="1 3" id="KW-0489">Methyltransferase</keyword>
<accession>A0AAD8LM29</accession>
<dbReference type="SUPFAM" id="SSF53335">
    <property type="entry name" value="S-adenosyl-L-methionine-dependent methyltransferases"/>
    <property type="match status" value="1"/>
</dbReference>
<keyword evidence="2" id="KW-0808">Transferase</keyword>
<comment type="caution">
    <text evidence="3">The sequence shown here is derived from an EMBL/GenBank/DDBJ whole genome shotgun (WGS) entry which is preliminary data.</text>
</comment>